<dbReference type="SUPFAM" id="SSF53756">
    <property type="entry name" value="UDP-Glycosyltransferase/glycogen phosphorylase"/>
    <property type="match status" value="1"/>
</dbReference>
<dbReference type="Proteomes" id="UP000032309">
    <property type="component" value="Unassembled WGS sequence"/>
</dbReference>
<dbReference type="Pfam" id="PF13439">
    <property type="entry name" value="Glyco_transf_4"/>
    <property type="match status" value="1"/>
</dbReference>
<feature type="domain" description="Glycosyltransferase subfamily 4-like N-terminal" evidence="2">
    <location>
        <begin position="17"/>
        <end position="179"/>
    </location>
</feature>
<dbReference type="EMBL" id="BAFN01000001">
    <property type="protein sequence ID" value="GAN32601.1"/>
    <property type="molecule type" value="Genomic_DNA"/>
</dbReference>
<name>A0ABQ0JV72_9BACT</name>
<dbReference type="Gene3D" id="3.40.50.2000">
    <property type="entry name" value="Glycogen Phosphorylase B"/>
    <property type="match status" value="2"/>
</dbReference>
<keyword evidence="4" id="KW-1185">Reference proteome</keyword>
<protein>
    <submittedName>
        <fullName evidence="3">Glycosyltransferase group 1</fullName>
    </submittedName>
</protein>
<organism evidence="3 4">
    <name type="scientific">Candidatus Brocadia sinica JPN1</name>
    <dbReference type="NCBI Taxonomy" id="1197129"/>
    <lineage>
        <taxon>Bacteria</taxon>
        <taxon>Pseudomonadati</taxon>
        <taxon>Planctomycetota</taxon>
        <taxon>Candidatus Brocadiia</taxon>
        <taxon>Candidatus Brocadiales</taxon>
        <taxon>Candidatus Brocadiaceae</taxon>
        <taxon>Candidatus Brocadia</taxon>
    </lineage>
</organism>
<dbReference type="PANTHER" id="PTHR12526:SF630">
    <property type="entry name" value="GLYCOSYLTRANSFERASE"/>
    <property type="match status" value="1"/>
</dbReference>
<evidence type="ECO:0000259" key="2">
    <source>
        <dbReference type="Pfam" id="PF13439"/>
    </source>
</evidence>
<dbReference type="InterPro" id="IPR028098">
    <property type="entry name" value="Glyco_trans_4-like_N"/>
</dbReference>
<dbReference type="CDD" id="cd03808">
    <property type="entry name" value="GT4_CapM-like"/>
    <property type="match status" value="1"/>
</dbReference>
<dbReference type="InterPro" id="IPR001296">
    <property type="entry name" value="Glyco_trans_1"/>
</dbReference>
<evidence type="ECO:0000259" key="1">
    <source>
        <dbReference type="Pfam" id="PF00534"/>
    </source>
</evidence>
<reference evidence="4" key="1">
    <citation type="journal article" date="2015" name="Genome Announc.">
        <title>Draft Genome Sequence of an Anaerobic Ammonium-Oxidizing Bacterium, "Candidatus Brocadia sinica".</title>
        <authorList>
            <person name="Oshiki M."/>
            <person name="Shinyako-Hata K."/>
            <person name="Satoh H."/>
            <person name="Okabe S."/>
        </authorList>
    </citation>
    <scope>NUCLEOTIDE SEQUENCE [LARGE SCALE GENOMIC DNA]</scope>
    <source>
        <strain evidence="4">JPN1</strain>
    </source>
</reference>
<comment type="caution">
    <text evidence="3">The sequence shown here is derived from an EMBL/GenBank/DDBJ whole genome shotgun (WGS) entry which is preliminary data.</text>
</comment>
<dbReference type="RefSeq" id="WP_052562740.1">
    <property type="nucleotide sequence ID" value="NZ_BAFN01000001.1"/>
</dbReference>
<sequence>MSVKKIRVLEMIDDASIGGGQVHVLMLAKYLDRGKFEVGIACKGQGFLVDEAGKLDIDTISVSMDNHISLKTLREVAQMFRRSNFDILHTHGGTAGFWGRIGAFVAGRPIGRIHSYHGMHYLSKNHAFPRHLRVIDRLLLCLTDKVICVCPSDYRKGLEAGIVSKKKGVIIHNGIEIKRFQNLKERKALRTQYGLDGSAIVFGNVGRLHMQKGQRYLLEAFQAVKSRQPHARLWIIGEGELKCELEKLAQELDIHGSVHFFGARTDVHELLPAIDVFVLSSLWEGQPISILEAGAAGKPVIATNIDGIADILVNEKNALLVPAKDPNALAAAMMRLIEDTGLRNYLSASMKTTISDNFTAEKMTKRIGDLYQATYSKRFGKG</sequence>
<evidence type="ECO:0000313" key="4">
    <source>
        <dbReference type="Proteomes" id="UP000032309"/>
    </source>
</evidence>
<gene>
    <name evidence="3" type="ORF">BROSI_A1116</name>
</gene>
<accession>A0ABQ0JV72</accession>
<proteinExistence type="predicted"/>
<dbReference type="Pfam" id="PF00534">
    <property type="entry name" value="Glycos_transf_1"/>
    <property type="match status" value="1"/>
</dbReference>
<dbReference type="PANTHER" id="PTHR12526">
    <property type="entry name" value="GLYCOSYLTRANSFERASE"/>
    <property type="match status" value="1"/>
</dbReference>
<feature type="domain" description="Glycosyl transferase family 1" evidence="1">
    <location>
        <begin position="186"/>
        <end position="348"/>
    </location>
</feature>
<evidence type="ECO:0000313" key="3">
    <source>
        <dbReference type="EMBL" id="GAN32601.1"/>
    </source>
</evidence>